<name>A0A9Q0ND45_9DIPT</name>
<keyword evidence="13" id="KW-0275">Fatty acid biosynthesis</keyword>
<comment type="cofactor">
    <cofactor evidence="1">
        <name>Zn(2+)</name>
        <dbReference type="ChEBI" id="CHEBI:29105"/>
    </cofactor>
</comment>
<feature type="transmembrane region" description="Helical" evidence="14">
    <location>
        <begin position="263"/>
        <end position="283"/>
    </location>
</feature>
<dbReference type="EMBL" id="WJQU01000001">
    <property type="protein sequence ID" value="KAJ6647164.1"/>
    <property type="molecule type" value="Genomic_DNA"/>
</dbReference>
<keyword evidence="9 14" id="KW-1133">Transmembrane helix</keyword>
<dbReference type="GO" id="GO:0005506">
    <property type="term" value="F:iron ion binding"/>
    <property type="evidence" value="ECO:0007669"/>
    <property type="project" value="InterPro"/>
</dbReference>
<feature type="transmembrane region" description="Helical" evidence="14">
    <location>
        <begin position="162"/>
        <end position="181"/>
    </location>
</feature>
<dbReference type="AlphaFoldDB" id="A0A9Q0ND45"/>
<feature type="domain" description="Fatty acid hydroxylase" evidence="15">
    <location>
        <begin position="85"/>
        <end position="216"/>
    </location>
</feature>
<keyword evidence="12 14" id="KW-0472">Membrane</keyword>
<evidence type="ECO:0000256" key="13">
    <source>
        <dbReference type="ARBA" id="ARBA00023160"/>
    </source>
</evidence>
<gene>
    <name evidence="16" type="primary">Fa2h</name>
    <name evidence="16" type="ORF">Bhyg_02384</name>
</gene>
<proteinExistence type="predicted"/>
<keyword evidence="4 14" id="KW-0812">Transmembrane</keyword>
<keyword evidence="8" id="KW-0862">Zinc</keyword>
<dbReference type="InterPro" id="IPR014430">
    <property type="entry name" value="Scs7"/>
</dbReference>
<evidence type="ECO:0000256" key="5">
    <source>
        <dbReference type="ARBA" id="ARBA00022723"/>
    </source>
</evidence>
<evidence type="ECO:0000313" key="16">
    <source>
        <dbReference type="EMBL" id="KAJ6647164.1"/>
    </source>
</evidence>
<evidence type="ECO:0000256" key="6">
    <source>
        <dbReference type="ARBA" id="ARBA00022824"/>
    </source>
</evidence>
<dbReference type="PANTHER" id="PTHR12863:SF1">
    <property type="entry name" value="FATTY ACID 2-HYDROXYLASE"/>
    <property type="match status" value="1"/>
</dbReference>
<feature type="transmembrane region" description="Helical" evidence="14">
    <location>
        <begin position="133"/>
        <end position="150"/>
    </location>
</feature>
<evidence type="ECO:0000256" key="2">
    <source>
        <dbReference type="ARBA" id="ARBA00004477"/>
    </source>
</evidence>
<keyword evidence="17" id="KW-1185">Reference proteome</keyword>
<sequence>HLVDWSKPMLGQIGSLKEHYSEWVNKPVDRPLRLFGPDYLEVLTKTPWWAVPLFWIPVIIYITHIGWNEAQAKDFGSIHSVSSFVGGIIVWTILEYSLHRWVFHLNAENGGVFICTFHFLLHGLHHKVPFDPYRLVFPPFPATILATLFYQPLPLLASSPKLMLAGGLLGYLCYDMIHYYIHYGSPTVQYMYNLKRYHYQHHFVRHDAGFGISSPHLVDWSKPMLRQIGSLKEHYTEWVNKPVDRPLRLFESDLKEMLSKTPWWIIPLIWVPTITYLAYIGWYQAEAQGFGHTHSYLSFGGGIFLWTITEYLMHRFIFHVNTENAGVFLCTFHFLFHGLHHKVPFDPYRLVFPPFPAAVIASLSSVPMYFLFSCPALVLAGFVLGYLCYDMMHYYIHYGSPTFKYTYYLKRSHNQHHFVKPNGGFGISCPMWDVVFGTRLFLRKLNYMLKW</sequence>
<evidence type="ECO:0000256" key="10">
    <source>
        <dbReference type="ARBA" id="ARBA00023002"/>
    </source>
</evidence>
<feature type="transmembrane region" description="Helical" evidence="14">
    <location>
        <begin position="75"/>
        <end position="94"/>
    </location>
</feature>
<keyword evidence="6" id="KW-0256">Endoplasmic reticulum</keyword>
<evidence type="ECO:0000259" key="15">
    <source>
        <dbReference type="Pfam" id="PF04116"/>
    </source>
</evidence>
<keyword evidence="7" id="KW-0276">Fatty acid metabolism</keyword>
<evidence type="ECO:0000256" key="7">
    <source>
        <dbReference type="ARBA" id="ARBA00022832"/>
    </source>
</evidence>
<evidence type="ECO:0000256" key="8">
    <source>
        <dbReference type="ARBA" id="ARBA00022833"/>
    </source>
</evidence>
<comment type="caution">
    <text evidence="16">The sequence shown here is derived from an EMBL/GenBank/DDBJ whole genome shotgun (WGS) entry which is preliminary data.</text>
</comment>
<evidence type="ECO:0000256" key="3">
    <source>
        <dbReference type="ARBA" id="ARBA00022516"/>
    </source>
</evidence>
<dbReference type="PANTHER" id="PTHR12863">
    <property type="entry name" value="FATTY ACID HYDROXYLASE"/>
    <property type="match status" value="1"/>
</dbReference>
<feature type="non-terminal residue" evidence="16">
    <location>
        <position position="451"/>
    </location>
</feature>
<evidence type="ECO:0000256" key="12">
    <source>
        <dbReference type="ARBA" id="ARBA00023136"/>
    </source>
</evidence>
<dbReference type="GO" id="GO:0006633">
    <property type="term" value="P:fatty acid biosynthetic process"/>
    <property type="evidence" value="ECO:0007669"/>
    <property type="project" value="UniProtKB-KW"/>
</dbReference>
<evidence type="ECO:0000313" key="17">
    <source>
        <dbReference type="Proteomes" id="UP001151699"/>
    </source>
</evidence>
<accession>A0A9Q0ND45</accession>
<keyword evidence="11" id="KW-0443">Lipid metabolism</keyword>
<organism evidence="16 17">
    <name type="scientific">Pseudolycoriella hygida</name>
    <dbReference type="NCBI Taxonomy" id="35572"/>
    <lineage>
        <taxon>Eukaryota</taxon>
        <taxon>Metazoa</taxon>
        <taxon>Ecdysozoa</taxon>
        <taxon>Arthropoda</taxon>
        <taxon>Hexapoda</taxon>
        <taxon>Insecta</taxon>
        <taxon>Pterygota</taxon>
        <taxon>Neoptera</taxon>
        <taxon>Endopterygota</taxon>
        <taxon>Diptera</taxon>
        <taxon>Nematocera</taxon>
        <taxon>Sciaroidea</taxon>
        <taxon>Sciaridae</taxon>
        <taxon>Pseudolycoriella</taxon>
    </lineage>
</organism>
<dbReference type="GO" id="GO:0080132">
    <property type="term" value="F:fatty acid 2-hydroxylase activity"/>
    <property type="evidence" value="ECO:0007669"/>
    <property type="project" value="InterPro"/>
</dbReference>
<feature type="transmembrane region" description="Helical" evidence="14">
    <location>
        <begin position="295"/>
        <end position="313"/>
    </location>
</feature>
<feature type="domain" description="Fatty acid hydroxylase" evidence="15">
    <location>
        <begin position="302"/>
        <end position="438"/>
    </location>
</feature>
<dbReference type="OrthoDB" id="2204368at2759"/>
<keyword evidence="5" id="KW-0479">Metal-binding</keyword>
<protein>
    <submittedName>
        <fullName evidence="16">Fatty acid 2-hydroxylase</fullName>
    </submittedName>
</protein>
<dbReference type="GO" id="GO:0005789">
    <property type="term" value="C:endoplasmic reticulum membrane"/>
    <property type="evidence" value="ECO:0007669"/>
    <property type="project" value="UniProtKB-SubCell"/>
</dbReference>
<evidence type="ECO:0000256" key="11">
    <source>
        <dbReference type="ARBA" id="ARBA00023098"/>
    </source>
</evidence>
<dbReference type="InterPro" id="IPR006694">
    <property type="entry name" value="Fatty_acid_hydroxylase"/>
</dbReference>
<evidence type="ECO:0000256" key="4">
    <source>
        <dbReference type="ARBA" id="ARBA00022692"/>
    </source>
</evidence>
<feature type="transmembrane region" description="Helical" evidence="14">
    <location>
        <begin position="46"/>
        <end position="63"/>
    </location>
</feature>
<keyword evidence="3" id="KW-0444">Lipid biosynthesis</keyword>
<reference evidence="16" key="1">
    <citation type="submission" date="2022-07" db="EMBL/GenBank/DDBJ databases">
        <authorList>
            <person name="Trinca V."/>
            <person name="Uliana J.V.C."/>
            <person name="Torres T.T."/>
            <person name="Ward R.J."/>
            <person name="Monesi N."/>
        </authorList>
    </citation>
    <scope>NUCLEOTIDE SEQUENCE</scope>
    <source>
        <strain evidence="16">HSMRA1968</strain>
        <tissue evidence="16">Whole embryos</tissue>
    </source>
</reference>
<evidence type="ECO:0000256" key="1">
    <source>
        <dbReference type="ARBA" id="ARBA00001947"/>
    </source>
</evidence>
<evidence type="ECO:0000256" key="9">
    <source>
        <dbReference type="ARBA" id="ARBA00022989"/>
    </source>
</evidence>
<keyword evidence="10" id="KW-0560">Oxidoreductase</keyword>
<feature type="transmembrane region" description="Helical" evidence="14">
    <location>
        <begin position="369"/>
        <end position="389"/>
    </location>
</feature>
<comment type="subcellular location">
    <subcellularLocation>
        <location evidence="2">Endoplasmic reticulum membrane</location>
        <topology evidence="2">Multi-pass membrane protein</topology>
    </subcellularLocation>
</comment>
<dbReference type="Pfam" id="PF04116">
    <property type="entry name" value="FA_hydroxylase"/>
    <property type="match status" value="2"/>
</dbReference>
<evidence type="ECO:0000256" key="14">
    <source>
        <dbReference type="SAM" id="Phobius"/>
    </source>
</evidence>
<dbReference type="Proteomes" id="UP001151699">
    <property type="component" value="Chromosome A"/>
</dbReference>